<protein>
    <submittedName>
        <fullName evidence="1">Uncharacterized protein</fullName>
    </submittedName>
</protein>
<sequence length="104" mass="11608">MYKSTPVSLIQSLKQQNGEAKGILHYIDDRLTASPKNGFAGLHINDFHGTTAPTSAKFYFCASLKHTSTYPEPVRKPKIGSFKMPSSMENNPKIRHISNVQFIV</sequence>
<evidence type="ECO:0000313" key="2">
    <source>
        <dbReference type="Proteomes" id="UP000662637"/>
    </source>
</evidence>
<reference evidence="1" key="1">
    <citation type="submission" date="2020-08" db="EMBL/GenBank/DDBJ databases">
        <authorList>
            <person name="Shumante A."/>
            <person name="Zimin A.V."/>
            <person name="Puiu D."/>
            <person name="Salzberg S.L."/>
        </authorList>
    </citation>
    <scope>NUCLEOTIDE SEQUENCE</scope>
    <source>
        <strain evidence="1">WC2-LM</strain>
        <tissue evidence="1">Liver</tissue>
    </source>
</reference>
<comment type="caution">
    <text evidence="1">The sequence shown here is derived from an EMBL/GenBank/DDBJ whole genome shotgun (WGS) entry which is preliminary data.</text>
</comment>
<name>A0A834V560_MARMO</name>
<dbReference type="Proteomes" id="UP000662637">
    <property type="component" value="Unassembled WGS sequence"/>
</dbReference>
<dbReference type="EMBL" id="WJEC01000660">
    <property type="protein sequence ID" value="KAF7482009.1"/>
    <property type="molecule type" value="Genomic_DNA"/>
</dbReference>
<gene>
    <name evidence="1" type="ORF">GHT09_006783</name>
</gene>
<evidence type="ECO:0000313" key="1">
    <source>
        <dbReference type="EMBL" id="KAF7482009.1"/>
    </source>
</evidence>
<organism evidence="1 2">
    <name type="scientific">Marmota monax</name>
    <name type="common">Woodchuck</name>
    <dbReference type="NCBI Taxonomy" id="9995"/>
    <lineage>
        <taxon>Eukaryota</taxon>
        <taxon>Metazoa</taxon>
        <taxon>Chordata</taxon>
        <taxon>Craniata</taxon>
        <taxon>Vertebrata</taxon>
        <taxon>Euteleostomi</taxon>
        <taxon>Mammalia</taxon>
        <taxon>Eutheria</taxon>
        <taxon>Euarchontoglires</taxon>
        <taxon>Glires</taxon>
        <taxon>Rodentia</taxon>
        <taxon>Sciuromorpha</taxon>
        <taxon>Sciuridae</taxon>
        <taxon>Xerinae</taxon>
        <taxon>Marmotini</taxon>
        <taxon>Marmota</taxon>
    </lineage>
</organism>
<proteinExistence type="predicted"/>
<accession>A0A834V560</accession>
<dbReference type="AlphaFoldDB" id="A0A834V560"/>